<evidence type="ECO:0000313" key="1">
    <source>
        <dbReference type="EMBL" id="TEB05189.1"/>
    </source>
</evidence>
<dbReference type="EMBL" id="QPFP01000596">
    <property type="protein sequence ID" value="TEB05189.1"/>
    <property type="molecule type" value="Genomic_DNA"/>
</dbReference>
<reference evidence="1 2" key="1">
    <citation type="journal article" date="2019" name="Nat. Ecol. Evol.">
        <title>Megaphylogeny resolves global patterns of mushroom evolution.</title>
        <authorList>
            <person name="Varga T."/>
            <person name="Krizsan K."/>
            <person name="Foldi C."/>
            <person name="Dima B."/>
            <person name="Sanchez-Garcia M."/>
            <person name="Sanchez-Ramirez S."/>
            <person name="Szollosi G.J."/>
            <person name="Szarkandi J.G."/>
            <person name="Papp V."/>
            <person name="Albert L."/>
            <person name="Andreopoulos W."/>
            <person name="Angelini C."/>
            <person name="Antonin V."/>
            <person name="Barry K.W."/>
            <person name="Bougher N.L."/>
            <person name="Buchanan P."/>
            <person name="Buyck B."/>
            <person name="Bense V."/>
            <person name="Catcheside P."/>
            <person name="Chovatia M."/>
            <person name="Cooper J."/>
            <person name="Damon W."/>
            <person name="Desjardin D."/>
            <person name="Finy P."/>
            <person name="Geml J."/>
            <person name="Haridas S."/>
            <person name="Hughes K."/>
            <person name="Justo A."/>
            <person name="Karasinski D."/>
            <person name="Kautmanova I."/>
            <person name="Kiss B."/>
            <person name="Kocsube S."/>
            <person name="Kotiranta H."/>
            <person name="LaButti K.M."/>
            <person name="Lechner B.E."/>
            <person name="Liimatainen K."/>
            <person name="Lipzen A."/>
            <person name="Lukacs Z."/>
            <person name="Mihaltcheva S."/>
            <person name="Morgado L.N."/>
            <person name="Niskanen T."/>
            <person name="Noordeloos M.E."/>
            <person name="Ohm R.A."/>
            <person name="Ortiz-Santana B."/>
            <person name="Ovrebo C."/>
            <person name="Racz N."/>
            <person name="Riley R."/>
            <person name="Savchenko A."/>
            <person name="Shiryaev A."/>
            <person name="Soop K."/>
            <person name="Spirin V."/>
            <person name="Szebenyi C."/>
            <person name="Tomsovsky M."/>
            <person name="Tulloss R.E."/>
            <person name="Uehling J."/>
            <person name="Grigoriev I.V."/>
            <person name="Vagvolgyi C."/>
            <person name="Papp T."/>
            <person name="Martin F.M."/>
            <person name="Miettinen O."/>
            <person name="Hibbett D.S."/>
            <person name="Nagy L.G."/>
        </authorList>
    </citation>
    <scope>NUCLEOTIDE SEQUENCE [LARGE SCALE GENOMIC DNA]</scope>
    <source>
        <strain evidence="1 2">FP101781</strain>
    </source>
</reference>
<protein>
    <submittedName>
        <fullName evidence="1">Uncharacterized protein</fullName>
    </submittedName>
</protein>
<sequence>MTVKSIPTLPAYPSSATRKSISPSQLSTLYASINNALSAVLAKGISAAGTSQAFVEKAIHTKVLHLAQTLADHGLLTDIKLLVDLAIVYGRTYPSKIRALFEKVAETSGGTVGPDIRASLVPSFIQILETGQGLYNQRKAAECIYCFILASSTSPTLLAPFARDNNFYTALARLYLPGLSTTARLYGGAHALLAAHKVTILDTLHILFKRLLTDLTSAEGPGQLAARSEVTFGAVFAMTEV</sequence>
<gene>
    <name evidence="1" type="ORF">FA13DRAFT_1807338</name>
</gene>
<name>A0A4Y7R8Z2_COPMI</name>
<dbReference type="AlphaFoldDB" id="A0A4Y7R8Z2"/>
<dbReference type="STRING" id="71717.A0A4Y7R8Z2"/>
<dbReference type="Proteomes" id="UP000298030">
    <property type="component" value="Unassembled WGS sequence"/>
</dbReference>
<keyword evidence="2" id="KW-1185">Reference proteome</keyword>
<comment type="caution">
    <text evidence="1">The sequence shown here is derived from an EMBL/GenBank/DDBJ whole genome shotgun (WGS) entry which is preliminary data.</text>
</comment>
<organism evidence="1 2">
    <name type="scientific">Coprinellus micaceus</name>
    <name type="common">Glistening ink-cap mushroom</name>
    <name type="synonym">Coprinus micaceus</name>
    <dbReference type="NCBI Taxonomy" id="71717"/>
    <lineage>
        <taxon>Eukaryota</taxon>
        <taxon>Fungi</taxon>
        <taxon>Dikarya</taxon>
        <taxon>Basidiomycota</taxon>
        <taxon>Agaricomycotina</taxon>
        <taxon>Agaricomycetes</taxon>
        <taxon>Agaricomycetidae</taxon>
        <taxon>Agaricales</taxon>
        <taxon>Agaricineae</taxon>
        <taxon>Psathyrellaceae</taxon>
        <taxon>Coprinellus</taxon>
    </lineage>
</organism>
<evidence type="ECO:0000313" key="2">
    <source>
        <dbReference type="Proteomes" id="UP000298030"/>
    </source>
</evidence>
<dbReference type="OrthoDB" id="5577209at2759"/>
<proteinExistence type="predicted"/>
<accession>A0A4Y7R8Z2</accession>